<dbReference type="KEGG" id="otd:J1M35_18310"/>
<evidence type="ECO:0000259" key="1">
    <source>
        <dbReference type="Pfam" id="PF23843"/>
    </source>
</evidence>
<dbReference type="AlphaFoldDB" id="A0A975CKV2"/>
<feature type="domain" description="DUF7210" evidence="1">
    <location>
        <begin position="2"/>
        <end position="36"/>
    </location>
</feature>
<sequence length="59" mass="6342">MRLIKTHTHAGLPCKPGDEIELLHELANWLVTEGAAEFVSAANAADPKPLKPSIKKDAP</sequence>
<dbReference type="EMBL" id="CP071796">
    <property type="protein sequence ID" value="QTD47469.1"/>
    <property type="molecule type" value="Genomic_DNA"/>
</dbReference>
<name>A0A975CKV2_9BURK</name>
<organism evidence="2 3">
    <name type="scientific">Ottowia testudinis</name>
    <dbReference type="NCBI Taxonomy" id="2816950"/>
    <lineage>
        <taxon>Bacteria</taxon>
        <taxon>Pseudomonadati</taxon>
        <taxon>Pseudomonadota</taxon>
        <taxon>Betaproteobacteria</taxon>
        <taxon>Burkholderiales</taxon>
        <taxon>Comamonadaceae</taxon>
        <taxon>Ottowia</taxon>
    </lineage>
</organism>
<evidence type="ECO:0000313" key="2">
    <source>
        <dbReference type="EMBL" id="QTD47469.1"/>
    </source>
</evidence>
<dbReference type="InterPro" id="IPR055634">
    <property type="entry name" value="DUF7210"/>
</dbReference>
<accession>A0A975CKV2</accession>
<reference evidence="2" key="1">
    <citation type="submission" date="2021-03" db="EMBL/GenBank/DDBJ databases">
        <title>Ottowia sp. 27C isolated from the cloaca of a Giant Asian pond turtle (Heosemys grandis).</title>
        <authorList>
            <person name="Spergser J."/>
            <person name="Busse H.-J."/>
        </authorList>
    </citation>
    <scope>NUCLEOTIDE SEQUENCE</scope>
    <source>
        <strain evidence="2">27C</strain>
    </source>
</reference>
<dbReference type="Proteomes" id="UP000663903">
    <property type="component" value="Chromosome"/>
</dbReference>
<evidence type="ECO:0000313" key="3">
    <source>
        <dbReference type="Proteomes" id="UP000663903"/>
    </source>
</evidence>
<gene>
    <name evidence="2" type="ORF">J1M35_18310</name>
</gene>
<keyword evidence="3" id="KW-1185">Reference proteome</keyword>
<dbReference type="Pfam" id="PF23843">
    <property type="entry name" value="DUF7210"/>
    <property type="match status" value="1"/>
</dbReference>
<protein>
    <recommendedName>
        <fullName evidence="1">DUF7210 domain-containing protein</fullName>
    </recommendedName>
</protein>
<proteinExistence type="predicted"/>